<name>A0ABS9TUV8_9PSEU</name>
<reference evidence="1 2" key="1">
    <citation type="submission" date="2022-03" db="EMBL/GenBank/DDBJ databases">
        <title>Pseudonocardia alaer sp. nov., a novel actinomycete isolated from reed forest soil.</title>
        <authorList>
            <person name="Wang L."/>
        </authorList>
    </citation>
    <scope>NUCLEOTIDE SEQUENCE [LARGE SCALE GENOMIC DNA]</scope>
    <source>
        <strain evidence="1 2">Y-16303</strain>
    </source>
</reference>
<dbReference type="Gene3D" id="3.40.50.720">
    <property type="entry name" value="NAD(P)-binding Rossmann-like Domain"/>
    <property type="match status" value="1"/>
</dbReference>
<dbReference type="InterPro" id="IPR036291">
    <property type="entry name" value="NAD(P)-bd_dom_sf"/>
</dbReference>
<accession>A0ABS9TUV8</accession>
<keyword evidence="2" id="KW-1185">Reference proteome</keyword>
<proteinExistence type="predicted"/>
<comment type="caution">
    <text evidence="1">The sequence shown here is derived from an EMBL/GenBank/DDBJ whole genome shotgun (WGS) entry which is preliminary data.</text>
</comment>
<dbReference type="RefSeq" id="WP_241043165.1">
    <property type="nucleotide sequence ID" value="NZ_BAAAJF010000054.1"/>
</dbReference>
<dbReference type="SUPFAM" id="SSF51735">
    <property type="entry name" value="NAD(P)-binding Rossmann-fold domains"/>
    <property type="match status" value="1"/>
</dbReference>
<gene>
    <name evidence="1" type="ORF">MMF94_42305</name>
</gene>
<evidence type="ECO:0000313" key="1">
    <source>
        <dbReference type="EMBL" id="MCH6172349.1"/>
    </source>
</evidence>
<evidence type="ECO:0000313" key="2">
    <source>
        <dbReference type="Proteomes" id="UP001299970"/>
    </source>
</evidence>
<protein>
    <submittedName>
        <fullName evidence="1">Uncharacterized protein</fullName>
    </submittedName>
</protein>
<organism evidence="1 2">
    <name type="scientific">Pseudonocardia alaniniphila</name>
    <dbReference type="NCBI Taxonomy" id="75291"/>
    <lineage>
        <taxon>Bacteria</taxon>
        <taxon>Bacillati</taxon>
        <taxon>Actinomycetota</taxon>
        <taxon>Actinomycetes</taxon>
        <taxon>Pseudonocardiales</taxon>
        <taxon>Pseudonocardiaceae</taxon>
        <taxon>Pseudonocardia</taxon>
    </lineage>
</organism>
<dbReference type="Proteomes" id="UP001299970">
    <property type="component" value="Unassembled WGS sequence"/>
</dbReference>
<dbReference type="EMBL" id="JAKXMK010000067">
    <property type="protein sequence ID" value="MCH6172349.1"/>
    <property type="molecule type" value="Genomic_DNA"/>
</dbReference>
<sequence length="41" mass="4484">MQGTWTMTDSEWEEMIAVDLTGVWKTVKAAVPAMVQAGARS</sequence>